<sequence>MFLMPSGHNTQPWKFRIADNAIMIEDILFYQIEKRQTNRSYRIRLKNVLT</sequence>
<name>A0A6N3DHL2_9BACT</name>
<dbReference type="EMBL" id="CACRUV010000021">
    <property type="protein sequence ID" value="VYU27852.1"/>
    <property type="molecule type" value="Genomic_DNA"/>
</dbReference>
<proteinExistence type="predicted"/>
<evidence type="ECO:0000313" key="1">
    <source>
        <dbReference type="EMBL" id="VYU27852.1"/>
    </source>
</evidence>
<dbReference type="AlphaFoldDB" id="A0A6N3DHL2"/>
<organism evidence="1">
    <name type="scientific">Parabacteroides merdae</name>
    <dbReference type="NCBI Taxonomy" id="46503"/>
    <lineage>
        <taxon>Bacteria</taxon>
        <taxon>Pseudomonadati</taxon>
        <taxon>Bacteroidota</taxon>
        <taxon>Bacteroidia</taxon>
        <taxon>Bacteroidales</taxon>
        <taxon>Tannerellaceae</taxon>
        <taxon>Parabacteroides</taxon>
    </lineage>
</organism>
<accession>A0A6N3DHL2</accession>
<gene>
    <name evidence="1" type="ORF">PMLFYP103_01668</name>
</gene>
<reference evidence="1" key="1">
    <citation type="submission" date="2019-11" db="EMBL/GenBank/DDBJ databases">
        <authorList>
            <person name="Feng L."/>
        </authorList>
    </citation>
    <scope>NUCLEOTIDE SEQUENCE</scope>
    <source>
        <strain evidence="1">PmerdaeLFYP103</strain>
    </source>
</reference>
<protein>
    <submittedName>
        <fullName evidence="1">Uncharacterized protein</fullName>
    </submittedName>
</protein>